<dbReference type="Proteomes" id="UP000235371">
    <property type="component" value="Unassembled WGS sequence"/>
</dbReference>
<dbReference type="RefSeq" id="XP_024727871.1">
    <property type="nucleotide sequence ID" value="XM_024878659.1"/>
</dbReference>
<feature type="domain" description="Heterokaryon incompatibility" evidence="1">
    <location>
        <begin position="158"/>
        <end position="261"/>
    </location>
</feature>
<name>A0A2J6SJM6_9HELO</name>
<dbReference type="GeneID" id="36586736"/>
<dbReference type="AlphaFoldDB" id="A0A2J6SJM6"/>
<evidence type="ECO:0000259" key="1">
    <source>
        <dbReference type="Pfam" id="PF06985"/>
    </source>
</evidence>
<organism evidence="2 3">
    <name type="scientific">Hyaloscypha bicolor E</name>
    <dbReference type="NCBI Taxonomy" id="1095630"/>
    <lineage>
        <taxon>Eukaryota</taxon>
        <taxon>Fungi</taxon>
        <taxon>Dikarya</taxon>
        <taxon>Ascomycota</taxon>
        <taxon>Pezizomycotina</taxon>
        <taxon>Leotiomycetes</taxon>
        <taxon>Helotiales</taxon>
        <taxon>Hyaloscyphaceae</taxon>
        <taxon>Hyaloscypha</taxon>
        <taxon>Hyaloscypha bicolor</taxon>
    </lineage>
</organism>
<dbReference type="EMBL" id="KZ613912">
    <property type="protein sequence ID" value="PMD50967.1"/>
    <property type="molecule type" value="Genomic_DNA"/>
</dbReference>
<protein>
    <submittedName>
        <fullName evidence="2">HET-domain-containing protein</fullName>
    </submittedName>
</protein>
<dbReference type="PANTHER" id="PTHR33112:SF16">
    <property type="entry name" value="HETEROKARYON INCOMPATIBILITY DOMAIN-CONTAINING PROTEIN"/>
    <property type="match status" value="1"/>
</dbReference>
<dbReference type="OrthoDB" id="8300194at2759"/>
<keyword evidence="3" id="KW-1185">Reference proteome</keyword>
<evidence type="ECO:0000313" key="3">
    <source>
        <dbReference type="Proteomes" id="UP000235371"/>
    </source>
</evidence>
<gene>
    <name evidence="2" type="ORF">K444DRAFT_601145</name>
</gene>
<dbReference type="InterPro" id="IPR010730">
    <property type="entry name" value="HET"/>
</dbReference>
<accession>A0A2J6SJM6</accession>
<sequence>MISSKIQYMRDGPMKISELTDEVLARNMEFELRDARTNRMGELIGDRMANFAASELLRVEVRVQEEGIFQWESIEEFNVSANIGNPTARYINRRPRIYDIASESSFQMTKEWLSTCHSSHDSCPPMNLVQLPTRVIDVGTSTSDQQRLITTNSILGNYAALSYCWGGEPQPLITSKSNVETLSNNIPTSLLAKTIREAIFVTRQLGLRYIWIDAICIIQDSAADRDVELTRMGEIYEMAAITIVAASAKHCKQGFLQRRSYPWGPTDPYFTGDQPINHRGWTLQEFLLPPRKLIYSATQLMWQCNSAQAELGNSAKKAGDPFSSLDQKLDAKTMHDIRFNWQVLIQNYSSRSLTNKDDMLPGISGIASKFARFLREEYKAGLWYSESDKSNFVQELLWIVQKHEEVSLLDWAQSNRYTAPSWSWAG</sequence>
<dbReference type="Pfam" id="PF06985">
    <property type="entry name" value="HET"/>
    <property type="match status" value="1"/>
</dbReference>
<reference evidence="2 3" key="1">
    <citation type="submission" date="2016-04" db="EMBL/GenBank/DDBJ databases">
        <title>A degradative enzymes factory behind the ericoid mycorrhizal symbiosis.</title>
        <authorList>
            <consortium name="DOE Joint Genome Institute"/>
            <person name="Martino E."/>
            <person name="Morin E."/>
            <person name="Grelet G."/>
            <person name="Kuo A."/>
            <person name="Kohler A."/>
            <person name="Daghino S."/>
            <person name="Barry K."/>
            <person name="Choi C."/>
            <person name="Cichocki N."/>
            <person name="Clum A."/>
            <person name="Copeland A."/>
            <person name="Hainaut M."/>
            <person name="Haridas S."/>
            <person name="Labutti K."/>
            <person name="Lindquist E."/>
            <person name="Lipzen A."/>
            <person name="Khouja H.-R."/>
            <person name="Murat C."/>
            <person name="Ohm R."/>
            <person name="Olson A."/>
            <person name="Spatafora J."/>
            <person name="Veneault-Fourrey C."/>
            <person name="Henrissat B."/>
            <person name="Grigoriev I."/>
            <person name="Martin F."/>
            <person name="Perotto S."/>
        </authorList>
    </citation>
    <scope>NUCLEOTIDE SEQUENCE [LARGE SCALE GENOMIC DNA]</scope>
    <source>
        <strain evidence="2 3">E</strain>
    </source>
</reference>
<dbReference type="PANTHER" id="PTHR33112">
    <property type="entry name" value="DOMAIN PROTEIN, PUTATIVE-RELATED"/>
    <property type="match status" value="1"/>
</dbReference>
<dbReference type="InParanoid" id="A0A2J6SJM6"/>
<dbReference type="STRING" id="1095630.A0A2J6SJM6"/>
<proteinExistence type="predicted"/>
<evidence type="ECO:0000313" key="2">
    <source>
        <dbReference type="EMBL" id="PMD50967.1"/>
    </source>
</evidence>